<comment type="caution">
    <text evidence="2">The sequence shown here is derived from an EMBL/GenBank/DDBJ whole genome shotgun (WGS) entry which is preliminary data.</text>
</comment>
<keyword evidence="3" id="KW-1185">Reference proteome</keyword>
<proteinExistence type="predicted"/>
<protein>
    <submittedName>
        <fullName evidence="2">Uncharacterized protein</fullName>
    </submittedName>
</protein>
<dbReference type="Proteomes" id="UP000468531">
    <property type="component" value="Unassembled WGS sequence"/>
</dbReference>
<evidence type="ECO:0000313" key="2">
    <source>
        <dbReference type="EMBL" id="NEV01280.1"/>
    </source>
</evidence>
<evidence type="ECO:0000256" key="1">
    <source>
        <dbReference type="SAM" id="Phobius"/>
    </source>
</evidence>
<keyword evidence="1" id="KW-0472">Membrane</keyword>
<keyword evidence="1" id="KW-0812">Transmembrane</keyword>
<name>A0A6P1BSZ4_9BRAD</name>
<dbReference type="RefSeq" id="WP_163160795.1">
    <property type="nucleotide sequence ID" value="NZ_VKHP01000228.1"/>
</dbReference>
<feature type="transmembrane region" description="Helical" evidence="1">
    <location>
        <begin position="12"/>
        <end position="30"/>
    </location>
</feature>
<organism evidence="2 3">
    <name type="scientific">Bradyrhizobium uaiense</name>
    <dbReference type="NCBI Taxonomy" id="2594946"/>
    <lineage>
        <taxon>Bacteria</taxon>
        <taxon>Pseudomonadati</taxon>
        <taxon>Pseudomonadota</taxon>
        <taxon>Alphaproteobacteria</taxon>
        <taxon>Hyphomicrobiales</taxon>
        <taxon>Nitrobacteraceae</taxon>
        <taxon>Bradyrhizobium</taxon>
    </lineage>
</organism>
<reference evidence="2 3" key="1">
    <citation type="journal article" date="2020" name="Arch. Microbiol.">
        <title>Bradyrhizobium uaiense sp. nov., a new highly efficient cowpea symbiont.</title>
        <authorList>
            <person name="Cabral Michel D."/>
            <person name="Azarias Guimaraes A."/>
            <person name="Martins da Costa E."/>
            <person name="Soares de Carvalho T."/>
            <person name="Balsanelli E."/>
            <person name="Willems A."/>
            <person name="Maltempi de Souza E."/>
            <person name="de Souza Moreira F.M."/>
        </authorList>
    </citation>
    <scope>NUCLEOTIDE SEQUENCE [LARGE SCALE GENOMIC DNA]</scope>
    <source>
        <strain evidence="2 3">UFLA 03-164</strain>
    </source>
</reference>
<keyword evidence="1" id="KW-1133">Transmembrane helix</keyword>
<dbReference type="EMBL" id="VKHP01000228">
    <property type="protein sequence ID" value="NEV01280.1"/>
    <property type="molecule type" value="Genomic_DNA"/>
</dbReference>
<dbReference type="AlphaFoldDB" id="A0A6P1BSZ4"/>
<evidence type="ECO:0000313" key="3">
    <source>
        <dbReference type="Proteomes" id="UP000468531"/>
    </source>
</evidence>
<accession>A0A6P1BSZ4</accession>
<sequence length="68" mass="7255">MLPLGKPAGAAARPAVAPVLAMYFALLCSLRRFLFGVQRVVALTEVHRALDAAQHAVRVRAIDDVGIC</sequence>
<gene>
    <name evidence="2" type="ORF">FNJ47_37170</name>
</gene>